<dbReference type="SUPFAM" id="SSF48452">
    <property type="entry name" value="TPR-like"/>
    <property type="match status" value="1"/>
</dbReference>
<accession>A0A939PJ52</accession>
<dbReference type="InterPro" id="IPR051677">
    <property type="entry name" value="AfsR-DnrI-RedD_regulator"/>
</dbReference>
<organism evidence="1 2">
    <name type="scientific">Actinomadura barringtoniae</name>
    <dbReference type="NCBI Taxonomy" id="1427535"/>
    <lineage>
        <taxon>Bacteria</taxon>
        <taxon>Bacillati</taxon>
        <taxon>Actinomycetota</taxon>
        <taxon>Actinomycetes</taxon>
        <taxon>Streptosporangiales</taxon>
        <taxon>Thermomonosporaceae</taxon>
        <taxon>Actinomadura</taxon>
    </lineage>
</organism>
<dbReference type="RefSeq" id="WP_208258934.1">
    <property type="nucleotide sequence ID" value="NZ_JAGEOJ010000012.1"/>
</dbReference>
<reference evidence="1" key="1">
    <citation type="submission" date="2021-03" db="EMBL/GenBank/DDBJ databases">
        <authorList>
            <person name="Kanchanasin P."/>
            <person name="Saeng-In P."/>
            <person name="Phongsopitanun W."/>
            <person name="Yuki M."/>
            <person name="Kudo T."/>
            <person name="Ohkuma M."/>
            <person name="Tanasupawat S."/>
        </authorList>
    </citation>
    <scope>NUCLEOTIDE SEQUENCE</scope>
    <source>
        <strain evidence="1">GKU 128</strain>
    </source>
</reference>
<dbReference type="PANTHER" id="PTHR35807:SF1">
    <property type="entry name" value="TRANSCRIPTIONAL REGULATOR REDD"/>
    <property type="match status" value="1"/>
</dbReference>
<dbReference type="GO" id="GO:0003677">
    <property type="term" value="F:DNA binding"/>
    <property type="evidence" value="ECO:0007669"/>
    <property type="project" value="TreeGrafter"/>
</dbReference>
<gene>
    <name evidence="1" type="ORF">J4573_28265</name>
</gene>
<sequence>MYEHAPHGQSVVVIDLLPDFECSVNERAIPLSSTQELLLIKLAIDGEQSRTELAASLWPGADPFHASRQLSRTVCRILTKTGACLLRSDLDRIALADDVSVDYQAATTVARTILAAARPPVDTDPLVVKLLAKDLLRGVGQTDVVRERKRWDRLRMLTLEKMALAHLDSGDLDRAVEISTTAARITPEAEWPHLVIAAASITRGDLDRARSVHRRFADQSHHPSDAFDDLISFAGQLRAFARMP</sequence>
<name>A0A939PJ52_9ACTN</name>
<protein>
    <submittedName>
        <fullName evidence="1">Bacterial transcriptional activator domain-containing protein</fullName>
    </submittedName>
</protein>
<keyword evidence="2" id="KW-1185">Reference proteome</keyword>
<dbReference type="InterPro" id="IPR011990">
    <property type="entry name" value="TPR-like_helical_dom_sf"/>
</dbReference>
<comment type="caution">
    <text evidence="1">The sequence shown here is derived from an EMBL/GenBank/DDBJ whole genome shotgun (WGS) entry which is preliminary data.</text>
</comment>
<proteinExistence type="predicted"/>
<dbReference type="EMBL" id="JAGEOJ010000012">
    <property type="protein sequence ID" value="MBO2451023.1"/>
    <property type="molecule type" value="Genomic_DNA"/>
</dbReference>
<evidence type="ECO:0000313" key="2">
    <source>
        <dbReference type="Proteomes" id="UP000669179"/>
    </source>
</evidence>
<evidence type="ECO:0000313" key="1">
    <source>
        <dbReference type="EMBL" id="MBO2451023.1"/>
    </source>
</evidence>
<dbReference type="AlphaFoldDB" id="A0A939PJ52"/>
<dbReference type="Gene3D" id="1.25.40.10">
    <property type="entry name" value="Tetratricopeptide repeat domain"/>
    <property type="match status" value="1"/>
</dbReference>
<dbReference type="Proteomes" id="UP000669179">
    <property type="component" value="Unassembled WGS sequence"/>
</dbReference>
<dbReference type="PANTHER" id="PTHR35807">
    <property type="entry name" value="TRANSCRIPTIONAL REGULATOR REDD-RELATED"/>
    <property type="match status" value="1"/>
</dbReference>
<dbReference type="GO" id="GO:0006355">
    <property type="term" value="P:regulation of DNA-templated transcription"/>
    <property type="evidence" value="ECO:0007669"/>
    <property type="project" value="TreeGrafter"/>
</dbReference>